<organism evidence="1">
    <name type="scientific">Podoviridae sp. ctQyH19</name>
    <dbReference type="NCBI Taxonomy" id="2825249"/>
    <lineage>
        <taxon>Viruses</taxon>
        <taxon>Duplodnaviria</taxon>
        <taxon>Heunggongvirae</taxon>
        <taxon>Uroviricota</taxon>
        <taxon>Caudoviricetes</taxon>
    </lineage>
</organism>
<dbReference type="Gene3D" id="3.90.320.10">
    <property type="match status" value="1"/>
</dbReference>
<accession>A0A8S5UQU4</accession>
<dbReference type="GO" id="GO:0004386">
    <property type="term" value="F:helicase activity"/>
    <property type="evidence" value="ECO:0007669"/>
    <property type="project" value="UniProtKB-KW"/>
</dbReference>
<keyword evidence="1" id="KW-0347">Helicase</keyword>
<keyword evidence="1" id="KW-0378">Hydrolase</keyword>
<name>A0A8S5UQU4_9CAUD</name>
<reference evidence="1" key="1">
    <citation type="journal article" date="2021" name="Proc. Natl. Acad. Sci. U.S.A.">
        <title>A Catalog of Tens of Thousands of Viruses from Human Metagenomes Reveals Hidden Associations with Chronic Diseases.</title>
        <authorList>
            <person name="Tisza M.J."/>
            <person name="Buck C.B."/>
        </authorList>
    </citation>
    <scope>NUCLEOTIDE SEQUENCE</scope>
    <source>
        <strain evidence="1">CtQyH19</strain>
    </source>
</reference>
<proteinExistence type="predicted"/>
<evidence type="ECO:0000313" key="1">
    <source>
        <dbReference type="EMBL" id="DAF96778.1"/>
    </source>
</evidence>
<sequence>MYSDLTLEERKEITAIRRDLTAFFNKIKFDEPSHSYTINGKKLEATSHFIHRYKPHFDSEKMSALVAQKQGRTQEEVLAEWEKIKNDSCTLGTAIHLFGEDYVNSNFTLEPTNEFEKAIVAFWDTKPKHIVPVKLELQMYSEEFGIAGTADIICYNLKTKKLLLLDYKTNRDLFKNYKEQKMLPPFDNFLDCSFNMYKLQLSMYQYFLEQTGYEVESRTLIWLKPDGTYETHKIESVKNTLLEEMIKYKNQ</sequence>
<protein>
    <submittedName>
        <fullName evidence="1">ATP dependent helicase</fullName>
    </submittedName>
</protein>
<dbReference type="InterPro" id="IPR011604">
    <property type="entry name" value="PDDEXK-like_dom_sf"/>
</dbReference>
<dbReference type="EMBL" id="BK016121">
    <property type="protein sequence ID" value="DAF96778.1"/>
    <property type="molecule type" value="Genomic_DNA"/>
</dbReference>
<keyword evidence="1" id="KW-0547">Nucleotide-binding</keyword>
<keyword evidence="1" id="KW-0067">ATP-binding</keyword>